<accession>A0A4W5Q717</accession>
<reference evidence="2" key="3">
    <citation type="submission" date="2025-09" db="UniProtKB">
        <authorList>
            <consortium name="Ensembl"/>
        </authorList>
    </citation>
    <scope>IDENTIFICATION</scope>
</reference>
<dbReference type="Ensembl" id="ENSHHUT00000075403.1">
    <property type="protein sequence ID" value="ENSHHUP00000072996.1"/>
    <property type="gene ID" value="ENSHHUG00000042858.1"/>
</dbReference>
<organism evidence="2 3">
    <name type="scientific">Hucho hucho</name>
    <name type="common">huchen</name>
    <dbReference type="NCBI Taxonomy" id="62062"/>
    <lineage>
        <taxon>Eukaryota</taxon>
        <taxon>Metazoa</taxon>
        <taxon>Chordata</taxon>
        <taxon>Craniata</taxon>
        <taxon>Vertebrata</taxon>
        <taxon>Euteleostomi</taxon>
        <taxon>Actinopterygii</taxon>
        <taxon>Neopterygii</taxon>
        <taxon>Teleostei</taxon>
        <taxon>Protacanthopterygii</taxon>
        <taxon>Salmoniformes</taxon>
        <taxon>Salmonidae</taxon>
        <taxon>Salmoninae</taxon>
        <taxon>Hucho</taxon>
    </lineage>
</organism>
<dbReference type="AlphaFoldDB" id="A0A4W5Q717"/>
<sequence length="55" mass="6392">MPMAKLQLANQKAQDPPEDEGCQEKIQEIKQDIIKNKEALSEILQDFKYDLEESE</sequence>
<feature type="region of interest" description="Disordered" evidence="1">
    <location>
        <begin position="1"/>
        <end position="22"/>
    </location>
</feature>
<reference evidence="3" key="1">
    <citation type="submission" date="2018-06" db="EMBL/GenBank/DDBJ databases">
        <title>Genome assembly of Danube salmon.</title>
        <authorList>
            <person name="Macqueen D.J."/>
            <person name="Gundappa M.K."/>
        </authorList>
    </citation>
    <scope>NUCLEOTIDE SEQUENCE [LARGE SCALE GENOMIC DNA]</scope>
</reference>
<protein>
    <submittedName>
        <fullName evidence="2">Uncharacterized protein</fullName>
    </submittedName>
</protein>
<evidence type="ECO:0000313" key="2">
    <source>
        <dbReference type="Ensembl" id="ENSHHUP00000072996.1"/>
    </source>
</evidence>
<reference evidence="2" key="2">
    <citation type="submission" date="2025-08" db="UniProtKB">
        <authorList>
            <consortium name="Ensembl"/>
        </authorList>
    </citation>
    <scope>IDENTIFICATION</scope>
</reference>
<dbReference type="Proteomes" id="UP000314982">
    <property type="component" value="Unassembled WGS sequence"/>
</dbReference>
<evidence type="ECO:0000256" key="1">
    <source>
        <dbReference type="SAM" id="MobiDB-lite"/>
    </source>
</evidence>
<name>A0A4W5Q717_9TELE</name>
<evidence type="ECO:0000313" key="3">
    <source>
        <dbReference type="Proteomes" id="UP000314982"/>
    </source>
</evidence>
<dbReference type="STRING" id="62062.ENSHHUP00000072996"/>
<keyword evidence="3" id="KW-1185">Reference proteome</keyword>
<proteinExistence type="predicted"/>
<dbReference type="GeneTree" id="ENSGT01000000219677"/>